<name>A0A3B3U7T1_9TELE</name>
<dbReference type="Proteomes" id="UP000261500">
    <property type="component" value="Unplaced"/>
</dbReference>
<keyword evidence="1" id="KW-0812">Transmembrane</keyword>
<reference evidence="2" key="2">
    <citation type="submission" date="2025-09" db="UniProtKB">
        <authorList>
            <consortium name="Ensembl"/>
        </authorList>
    </citation>
    <scope>IDENTIFICATION</scope>
</reference>
<evidence type="ECO:0000313" key="3">
    <source>
        <dbReference type="Proteomes" id="UP000261500"/>
    </source>
</evidence>
<proteinExistence type="predicted"/>
<organism evidence="2 3">
    <name type="scientific">Poecilia latipinna</name>
    <name type="common">sailfin molly</name>
    <dbReference type="NCBI Taxonomy" id="48699"/>
    <lineage>
        <taxon>Eukaryota</taxon>
        <taxon>Metazoa</taxon>
        <taxon>Chordata</taxon>
        <taxon>Craniata</taxon>
        <taxon>Vertebrata</taxon>
        <taxon>Euteleostomi</taxon>
        <taxon>Actinopterygii</taxon>
        <taxon>Neopterygii</taxon>
        <taxon>Teleostei</taxon>
        <taxon>Neoteleostei</taxon>
        <taxon>Acanthomorphata</taxon>
        <taxon>Ovalentaria</taxon>
        <taxon>Atherinomorphae</taxon>
        <taxon>Cyprinodontiformes</taxon>
        <taxon>Poeciliidae</taxon>
        <taxon>Poeciliinae</taxon>
        <taxon>Poecilia</taxon>
    </lineage>
</organism>
<keyword evidence="3" id="KW-1185">Reference proteome</keyword>
<evidence type="ECO:0008006" key="4">
    <source>
        <dbReference type="Google" id="ProtNLM"/>
    </source>
</evidence>
<keyword evidence="1" id="KW-1133">Transmembrane helix</keyword>
<evidence type="ECO:0000256" key="1">
    <source>
        <dbReference type="SAM" id="Phobius"/>
    </source>
</evidence>
<dbReference type="Ensembl" id="ENSPLAT00000002446.1">
    <property type="protein sequence ID" value="ENSPLAP00000008697.1"/>
    <property type="gene ID" value="ENSPLAG00000011322.1"/>
</dbReference>
<dbReference type="STRING" id="48699.ENSPLAP00000008697"/>
<accession>A0A3B3U7T1</accession>
<sequence>MAAHQLLASMDPDTSKHSSLSSVSLSVFLVSLAVTVCAVWLVALCGVCGWCQRKLVSLRTNTSKSFKSTLGRYCEKKAQ</sequence>
<protein>
    <recommendedName>
        <fullName evidence="4">Synaptotagmin VIIa</fullName>
    </recommendedName>
</protein>
<keyword evidence="1" id="KW-0472">Membrane</keyword>
<dbReference type="AlphaFoldDB" id="A0A3B3U7T1"/>
<reference evidence="2" key="1">
    <citation type="submission" date="2025-08" db="UniProtKB">
        <authorList>
            <consortium name="Ensembl"/>
        </authorList>
    </citation>
    <scope>IDENTIFICATION</scope>
</reference>
<evidence type="ECO:0000313" key="2">
    <source>
        <dbReference type="Ensembl" id="ENSPLAP00000008697.1"/>
    </source>
</evidence>
<feature type="transmembrane region" description="Helical" evidence="1">
    <location>
        <begin position="25"/>
        <end position="51"/>
    </location>
</feature>